<proteinExistence type="predicted"/>
<reference evidence="2" key="1">
    <citation type="submission" date="2017-09" db="EMBL/GenBank/DDBJ databases">
        <title>Metaegenomics of thermophilic ammonia-oxidizing enrichment culture.</title>
        <authorList>
            <person name="Kato S."/>
            <person name="Suzuki K."/>
        </authorList>
    </citation>
    <scope>NUCLEOTIDE SEQUENCE [LARGE SCALE GENOMIC DNA]</scope>
</reference>
<evidence type="ECO:0000313" key="2">
    <source>
        <dbReference type="Proteomes" id="UP000236173"/>
    </source>
</evidence>
<dbReference type="Proteomes" id="UP000236173">
    <property type="component" value="Unassembled WGS sequence"/>
</dbReference>
<accession>A0A2H5XDR7</accession>
<name>A0A2H5XDR7_9BACT</name>
<comment type="caution">
    <text evidence="1">The sequence shown here is derived from an EMBL/GenBank/DDBJ whole genome shotgun (WGS) entry which is preliminary data.</text>
</comment>
<organism evidence="1 2">
    <name type="scientific">Candidatus Fervidibacter japonicus</name>
    <dbReference type="NCBI Taxonomy" id="2035412"/>
    <lineage>
        <taxon>Bacteria</taxon>
        <taxon>Candidatus Fervidibacterota</taxon>
        <taxon>Candidatus Fervidibacter</taxon>
    </lineage>
</organism>
<dbReference type="AlphaFoldDB" id="A0A2H5XDR7"/>
<dbReference type="EMBL" id="BEHT01000024">
    <property type="protein sequence ID" value="GBC99314.1"/>
    <property type="molecule type" value="Genomic_DNA"/>
</dbReference>
<protein>
    <submittedName>
        <fullName evidence="1">Uncharacterized protein</fullName>
    </submittedName>
</protein>
<gene>
    <name evidence="1" type="ORF">HRbin17_01836</name>
</gene>
<sequence length="108" mass="12862">MRERSLSDAQVIALVQRHFIPVWVNVTEQPVPDVPALAEWRRAWEALHRHPVAFWFFRTFQNRTVVLSPDGRQCLQPVRWRDSDEPAAYRAMLKAALQRYRKVIAQRR</sequence>
<evidence type="ECO:0000313" key="1">
    <source>
        <dbReference type="EMBL" id="GBC99314.1"/>
    </source>
</evidence>
<dbReference type="Gene3D" id="3.40.30.10">
    <property type="entry name" value="Glutaredoxin"/>
    <property type="match status" value="1"/>
</dbReference>